<dbReference type="OrthoDB" id="5521015at2"/>
<dbReference type="RefSeq" id="WP_155302297.1">
    <property type="nucleotide sequence ID" value="NZ_AP021875.1"/>
</dbReference>
<dbReference type="Gene3D" id="1.10.10.10">
    <property type="entry name" value="Winged helix-like DNA-binding domain superfamily/Winged helix DNA-binding domain"/>
    <property type="match status" value="1"/>
</dbReference>
<keyword evidence="1" id="KW-0805">Transcription regulation</keyword>
<dbReference type="InterPro" id="IPR000835">
    <property type="entry name" value="HTH_MarR-typ"/>
</dbReference>
<proteinExistence type="predicted"/>
<evidence type="ECO:0000256" key="1">
    <source>
        <dbReference type="ARBA" id="ARBA00023015"/>
    </source>
</evidence>
<dbReference type="SMART" id="SM00347">
    <property type="entry name" value="HTH_MARR"/>
    <property type="match status" value="1"/>
</dbReference>
<dbReference type="Proteomes" id="UP000427769">
    <property type="component" value="Chromosome"/>
</dbReference>
<dbReference type="PROSITE" id="PS01117">
    <property type="entry name" value="HTH_MARR_1"/>
    <property type="match status" value="1"/>
</dbReference>
<keyword evidence="6" id="KW-1185">Reference proteome</keyword>
<dbReference type="PROSITE" id="PS50995">
    <property type="entry name" value="HTH_MARR_2"/>
    <property type="match status" value="1"/>
</dbReference>
<feature type="domain" description="HTH marR-type" evidence="4">
    <location>
        <begin position="4"/>
        <end position="136"/>
    </location>
</feature>
<dbReference type="Pfam" id="PF12802">
    <property type="entry name" value="MarR_2"/>
    <property type="match status" value="1"/>
</dbReference>
<dbReference type="GO" id="GO:0003677">
    <property type="term" value="F:DNA binding"/>
    <property type="evidence" value="ECO:0007669"/>
    <property type="project" value="UniProtKB-KW"/>
</dbReference>
<dbReference type="GO" id="GO:0003700">
    <property type="term" value="F:DNA-binding transcription factor activity"/>
    <property type="evidence" value="ECO:0007669"/>
    <property type="project" value="InterPro"/>
</dbReference>
<protein>
    <submittedName>
        <fullName evidence="5">MarR family transcriptional regulator</fullName>
    </submittedName>
</protein>
<reference evidence="5 6" key="1">
    <citation type="submission" date="2019-11" db="EMBL/GenBank/DDBJ databases">
        <title>Comparative genomics of hydrocarbon-degrading Desulfosarcina strains.</title>
        <authorList>
            <person name="Watanabe M."/>
            <person name="Kojima H."/>
            <person name="Fukui M."/>
        </authorList>
    </citation>
    <scope>NUCLEOTIDE SEQUENCE [LARGE SCALE GENOMIC DNA]</scope>
    <source>
        <strain evidence="5 6">PP31</strain>
    </source>
</reference>
<dbReference type="InterPro" id="IPR036390">
    <property type="entry name" value="WH_DNA-bd_sf"/>
</dbReference>
<dbReference type="KEGG" id="dwd:DSCW_05840"/>
<evidence type="ECO:0000313" key="5">
    <source>
        <dbReference type="EMBL" id="BBO73167.1"/>
    </source>
</evidence>
<evidence type="ECO:0000313" key="6">
    <source>
        <dbReference type="Proteomes" id="UP000427769"/>
    </source>
</evidence>
<evidence type="ECO:0000256" key="2">
    <source>
        <dbReference type="ARBA" id="ARBA00023125"/>
    </source>
</evidence>
<dbReference type="SUPFAM" id="SSF46785">
    <property type="entry name" value="Winged helix' DNA-binding domain"/>
    <property type="match status" value="1"/>
</dbReference>
<dbReference type="InterPro" id="IPR036388">
    <property type="entry name" value="WH-like_DNA-bd_sf"/>
</dbReference>
<name>A0A5K7Z9L2_9BACT</name>
<organism evidence="5 6">
    <name type="scientific">Desulfosarcina widdelii</name>
    <dbReference type="NCBI Taxonomy" id="947919"/>
    <lineage>
        <taxon>Bacteria</taxon>
        <taxon>Pseudomonadati</taxon>
        <taxon>Thermodesulfobacteriota</taxon>
        <taxon>Desulfobacteria</taxon>
        <taxon>Desulfobacterales</taxon>
        <taxon>Desulfosarcinaceae</taxon>
        <taxon>Desulfosarcina</taxon>
    </lineage>
</organism>
<accession>A0A5K7Z9L2</accession>
<evidence type="ECO:0000259" key="4">
    <source>
        <dbReference type="PROSITE" id="PS50995"/>
    </source>
</evidence>
<dbReference type="EMBL" id="AP021875">
    <property type="protein sequence ID" value="BBO73167.1"/>
    <property type="molecule type" value="Genomic_DNA"/>
</dbReference>
<dbReference type="PRINTS" id="PR00598">
    <property type="entry name" value="HTHMARR"/>
</dbReference>
<keyword evidence="3" id="KW-0804">Transcription</keyword>
<sequence>MNVRDCIFFQLTKASQTGAEFWTKKVKHLNVTASQAMVLNFLGEEDRLLANSLRQKLQITSATMTGILDRLEKLELIERQPHPDDRRAILVCLTDRGRQCATEINSIMVQANEEFLSGFNPEESGCLHQMLERIRSNEYMERLSER</sequence>
<dbReference type="PANTHER" id="PTHR42756:SF1">
    <property type="entry name" value="TRANSCRIPTIONAL REPRESSOR OF EMRAB OPERON"/>
    <property type="match status" value="1"/>
</dbReference>
<dbReference type="AlphaFoldDB" id="A0A5K7Z9L2"/>
<keyword evidence="2" id="KW-0238">DNA-binding</keyword>
<evidence type="ECO:0000256" key="3">
    <source>
        <dbReference type="ARBA" id="ARBA00023163"/>
    </source>
</evidence>
<dbReference type="InterPro" id="IPR023187">
    <property type="entry name" value="Tscrpt_reg_MarR-type_CS"/>
</dbReference>
<gene>
    <name evidence="5" type="ORF">DSCW_05840</name>
</gene>
<dbReference type="PANTHER" id="PTHR42756">
    <property type="entry name" value="TRANSCRIPTIONAL REGULATOR, MARR"/>
    <property type="match status" value="1"/>
</dbReference>